<accession>A0A1D9NY81</accession>
<dbReference type="Proteomes" id="UP000179284">
    <property type="component" value="Chromosome I"/>
</dbReference>
<dbReference type="PANTHER" id="PTHR30619">
    <property type="entry name" value="DNA INTERNALIZATION/COMPETENCE PROTEIN COMEC/REC2"/>
    <property type="match status" value="1"/>
</dbReference>
<dbReference type="Gene3D" id="3.60.15.10">
    <property type="entry name" value="Ribonuclease Z/Hydroxyacylglutathione hydrolase-like"/>
    <property type="match status" value="1"/>
</dbReference>
<dbReference type="KEGG" id="bhu:bhn_I0314"/>
<organism evidence="1 2">
    <name type="scientific">Butyrivibrio hungatei</name>
    <dbReference type="NCBI Taxonomy" id="185008"/>
    <lineage>
        <taxon>Bacteria</taxon>
        <taxon>Bacillati</taxon>
        <taxon>Bacillota</taxon>
        <taxon>Clostridia</taxon>
        <taxon>Lachnospirales</taxon>
        <taxon>Lachnospiraceae</taxon>
        <taxon>Butyrivibrio</taxon>
    </lineage>
</organism>
<dbReference type="InterPro" id="IPR036866">
    <property type="entry name" value="RibonucZ/Hydroxyglut_hydro"/>
</dbReference>
<dbReference type="PANTHER" id="PTHR30619:SF1">
    <property type="entry name" value="RECOMBINATION PROTEIN 2"/>
    <property type="match status" value="1"/>
</dbReference>
<sequence length="579" mass="66287">MLFEGEIGLDEFFERFGGQKQHGICTPRNKPYIYLIYSPDSDYRSYGNLDGFRIDNVNEAPMHLRYAFEGNGEENRGNAAVLNHAGGEDGVYKSLLVFYLRGKRISQLGEYKICDIDVETQKKYNDPRYREERAQKYGLDEDGNKYFYLEKVTDLDTVEVKLVVSKDRDNIFEAEILSTRAEYNFLDPNIGDNTVLISGEYHEYEFLDRNNQTINITDNTDEARKVQQYLNIIQGIHNELKLNNKIKTVDEKTGKSTTIEYEPVLSPKFEPEEVKFYLVNVGWGLCQILTFKAGEKQEVWVMDCGGSGNNKNLGINFHKNLKRCLKDIYGFSKKKYRIDKLFISHPHDDHYNKNNYFEVDNNTEVWINPNVRFCTSTYIKFLNAVIASRCKVVEPIVRKGMMGAIKILHPDGHITLSATGGSCIYRSPIRYATLTRRVLYDVVVTRDNINELSPIIQIETMGKTIIVTGDAMLRSWEYYIRTASVLEPNCYVHSHHGTNTGYEINIASPTLGNIDDEDDLFIAKDYEFVSLINGYVHGGTTWGINATLAAKTELKRTDNVIGLKYYVYDVGSGKLDSVI</sequence>
<keyword evidence="2" id="KW-1185">Reference proteome</keyword>
<evidence type="ECO:0000313" key="1">
    <source>
        <dbReference type="EMBL" id="AOZ95348.1"/>
    </source>
</evidence>
<proteinExistence type="predicted"/>
<dbReference type="OrthoDB" id="9781481at2"/>
<name>A0A1D9NY81_9FIRM</name>
<dbReference type="SUPFAM" id="SSF56281">
    <property type="entry name" value="Metallo-hydrolase/oxidoreductase"/>
    <property type="match status" value="1"/>
</dbReference>
<evidence type="ECO:0008006" key="3">
    <source>
        <dbReference type="Google" id="ProtNLM"/>
    </source>
</evidence>
<reference evidence="2" key="1">
    <citation type="submission" date="2016-10" db="EMBL/GenBank/DDBJ databases">
        <title>The complete genome sequence of the rumen bacterium Butyrivibrio hungatei MB2003.</title>
        <authorList>
            <person name="Palevich N."/>
            <person name="Kelly W.J."/>
            <person name="Leahy S.C."/>
            <person name="Altermann E."/>
            <person name="Rakonjac J."/>
            <person name="Attwood G.T."/>
        </authorList>
    </citation>
    <scope>NUCLEOTIDE SEQUENCE [LARGE SCALE GENOMIC DNA]</scope>
    <source>
        <strain evidence="2">MB2003</strain>
    </source>
</reference>
<dbReference type="InterPro" id="IPR052159">
    <property type="entry name" value="Competence_DNA_uptake"/>
</dbReference>
<dbReference type="EMBL" id="CP017831">
    <property type="protein sequence ID" value="AOZ95348.1"/>
    <property type="molecule type" value="Genomic_DNA"/>
</dbReference>
<protein>
    <recommendedName>
        <fullName evidence="3">Metallo-beta-lactamase domain-containing protein</fullName>
    </recommendedName>
</protein>
<gene>
    <name evidence="1" type="ORF">bhn_I0314</name>
</gene>
<dbReference type="RefSeq" id="WP_071175134.1">
    <property type="nucleotide sequence ID" value="NZ_CP017831.1"/>
</dbReference>
<dbReference type="AlphaFoldDB" id="A0A1D9NY81"/>
<evidence type="ECO:0000313" key="2">
    <source>
        <dbReference type="Proteomes" id="UP000179284"/>
    </source>
</evidence>